<feature type="region of interest" description="Disordered" evidence="1">
    <location>
        <begin position="1"/>
        <end position="22"/>
    </location>
</feature>
<sequence>MESSQVVPGQALPVSSGPSGMSNEQMMALLQQQQMQMQHMAQMQQMQQKPSPAYANAPAPKVDPTPARKAALTYLIASLVVTLWFWTVTDTYNGME</sequence>
<dbReference type="EMBL" id="BDIP01002843">
    <property type="protein sequence ID" value="GCA63257.1"/>
    <property type="molecule type" value="Genomic_DNA"/>
</dbReference>
<evidence type="ECO:0000256" key="2">
    <source>
        <dbReference type="SAM" id="Phobius"/>
    </source>
</evidence>
<feature type="compositionally biased region" description="Low complexity" evidence="1">
    <location>
        <begin position="38"/>
        <end position="48"/>
    </location>
</feature>
<comment type="caution">
    <text evidence="3">The sequence shown here is derived from an EMBL/GenBank/DDBJ whole genome shotgun (WGS) entry which is preliminary data.</text>
</comment>
<keyword evidence="2" id="KW-1133">Transmembrane helix</keyword>
<feature type="region of interest" description="Disordered" evidence="1">
    <location>
        <begin position="38"/>
        <end position="62"/>
    </location>
</feature>
<keyword evidence="4" id="KW-1185">Reference proteome</keyword>
<evidence type="ECO:0000313" key="4">
    <source>
        <dbReference type="Proteomes" id="UP000265618"/>
    </source>
</evidence>
<organism evidence="3 4">
    <name type="scientific">Kipferlia bialata</name>
    <dbReference type="NCBI Taxonomy" id="797122"/>
    <lineage>
        <taxon>Eukaryota</taxon>
        <taxon>Metamonada</taxon>
        <taxon>Carpediemonas-like organisms</taxon>
        <taxon>Kipferlia</taxon>
    </lineage>
</organism>
<keyword evidence="2" id="KW-0472">Membrane</keyword>
<dbReference type="Proteomes" id="UP000265618">
    <property type="component" value="Unassembled WGS sequence"/>
</dbReference>
<evidence type="ECO:0000256" key="1">
    <source>
        <dbReference type="SAM" id="MobiDB-lite"/>
    </source>
</evidence>
<feature type="transmembrane region" description="Helical" evidence="2">
    <location>
        <begin position="71"/>
        <end position="89"/>
    </location>
</feature>
<accession>A0A391NNS3</accession>
<name>A0A391NNS3_9EUKA</name>
<gene>
    <name evidence="3" type="ORF">KIPB_008847</name>
</gene>
<protein>
    <submittedName>
        <fullName evidence="3">Uncharacterized protein</fullName>
    </submittedName>
</protein>
<dbReference type="AlphaFoldDB" id="A0A391NNS3"/>
<reference evidence="3 4" key="1">
    <citation type="journal article" date="2018" name="PLoS ONE">
        <title>The draft genome of Kipferlia bialata reveals reductive genome evolution in fornicate parasites.</title>
        <authorList>
            <person name="Tanifuji G."/>
            <person name="Takabayashi S."/>
            <person name="Kume K."/>
            <person name="Takagi M."/>
            <person name="Nakayama T."/>
            <person name="Kamikawa R."/>
            <person name="Inagaki Y."/>
            <person name="Hashimoto T."/>
        </authorList>
    </citation>
    <scope>NUCLEOTIDE SEQUENCE [LARGE SCALE GENOMIC DNA]</scope>
    <source>
        <strain evidence="3">NY0173</strain>
    </source>
</reference>
<evidence type="ECO:0000313" key="3">
    <source>
        <dbReference type="EMBL" id="GCA63257.1"/>
    </source>
</evidence>
<keyword evidence="2" id="KW-0812">Transmembrane</keyword>
<proteinExistence type="predicted"/>